<gene>
    <name evidence="7" type="ORF">GGR13_001244</name>
</gene>
<dbReference type="InterPro" id="IPR051909">
    <property type="entry name" value="MFP_Cation_Efflux"/>
</dbReference>
<comment type="caution">
    <text evidence="7">The sequence shown here is derived from an EMBL/GenBank/DDBJ whole genome shotgun (WGS) entry which is preliminary data.</text>
</comment>
<evidence type="ECO:0000256" key="1">
    <source>
        <dbReference type="ARBA" id="ARBA00009477"/>
    </source>
</evidence>
<dbReference type="GO" id="GO:0016020">
    <property type="term" value="C:membrane"/>
    <property type="evidence" value="ECO:0007669"/>
    <property type="project" value="InterPro"/>
</dbReference>
<keyword evidence="8" id="KW-1185">Reference proteome</keyword>
<dbReference type="NCBIfam" id="TIGR01730">
    <property type="entry name" value="RND_mfp"/>
    <property type="match status" value="1"/>
</dbReference>
<accession>A0A7W9FDX3</accession>
<feature type="transmembrane region" description="Helical" evidence="4">
    <location>
        <begin position="12"/>
        <end position="30"/>
    </location>
</feature>
<dbReference type="GO" id="GO:0030313">
    <property type="term" value="C:cell envelope"/>
    <property type="evidence" value="ECO:0007669"/>
    <property type="project" value="TreeGrafter"/>
</dbReference>
<dbReference type="Gene3D" id="2.40.50.100">
    <property type="match status" value="1"/>
</dbReference>
<dbReference type="InterPro" id="IPR058649">
    <property type="entry name" value="CzcB_C"/>
</dbReference>
<protein>
    <submittedName>
        <fullName evidence="7">Cobalt-zinc-cadmium efflux system membrane fusion protein</fullName>
    </submittedName>
</protein>
<evidence type="ECO:0000259" key="6">
    <source>
        <dbReference type="Pfam" id="PF25975"/>
    </source>
</evidence>
<sequence>MKRKFEINQYWLLGGVAAIVLLGGTAYVLMNRPVAGATEAATEEVHAEGEAGHVEGEEEHAEEEGGEEGEEGVVQLTAAQIQAVGITLVSASGGGGGETRLSGRVEPMVDARAAVAASVGGRVERVLVAPGQSVRAGQPLATLVSGEAATFRADADSAAASADAARRAYERDRNLEEQGVVARQDVETSRAQSLSADAVVRAARARSAAVGSPNASGRLSVTSPISGVVTSVQVGPGGFAAQGGVIAEVTNPARVEMVFNAAPALAAQVRAGSTIQVQTPSGDVTGVVTGVAAGGGGAEGGATVIRARPTSGTLPPAGSAITGTVVTGESVGGVTVPSEAVQTVEGASVVFVRTESGFRAMPVLVGRQAGGRTEIVRGLTGSERIAGANAFLLKAELAKGEAEHGH</sequence>
<dbReference type="Gene3D" id="2.40.420.20">
    <property type="match status" value="1"/>
</dbReference>
<feature type="compositionally biased region" description="Basic and acidic residues" evidence="3">
    <location>
        <begin position="43"/>
        <end position="55"/>
    </location>
</feature>
<dbReference type="AlphaFoldDB" id="A0A7W9FDX3"/>
<dbReference type="PANTHER" id="PTHR30097">
    <property type="entry name" value="CATION EFFLUX SYSTEM PROTEIN CUSB"/>
    <property type="match status" value="1"/>
</dbReference>
<dbReference type="PANTHER" id="PTHR30097:SF4">
    <property type="entry name" value="SLR6042 PROTEIN"/>
    <property type="match status" value="1"/>
</dbReference>
<keyword evidence="4" id="KW-0472">Membrane</keyword>
<keyword evidence="2" id="KW-0813">Transport</keyword>
<keyword evidence="4" id="KW-0812">Transmembrane</keyword>
<organism evidence="7 8">
    <name type="scientific">Brevundimonas variabilis</name>
    <dbReference type="NCBI Taxonomy" id="74312"/>
    <lineage>
        <taxon>Bacteria</taxon>
        <taxon>Pseudomonadati</taxon>
        <taxon>Pseudomonadota</taxon>
        <taxon>Alphaproteobacteria</taxon>
        <taxon>Caulobacterales</taxon>
        <taxon>Caulobacteraceae</taxon>
        <taxon>Brevundimonas</taxon>
    </lineage>
</organism>
<dbReference type="Proteomes" id="UP000545037">
    <property type="component" value="Unassembled WGS sequence"/>
</dbReference>
<dbReference type="Gene3D" id="2.40.30.170">
    <property type="match status" value="1"/>
</dbReference>
<dbReference type="RefSeq" id="WP_183212631.1">
    <property type="nucleotide sequence ID" value="NZ_JACHOR010000002.1"/>
</dbReference>
<evidence type="ECO:0000313" key="8">
    <source>
        <dbReference type="Proteomes" id="UP000545037"/>
    </source>
</evidence>
<dbReference type="EMBL" id="JACHOR010000002">
    <property type="protein sequence ID" value="MBB5745660.1"/>
    <property type="molecule type" value="Genomic_DNA"/>
</dbReference>
<feature type="region of interest" description="Disordered" evidence="3">
    <location>
        <begin position="40"/>
        <end position="71"/>
    </location>
</feature>
<reference evidence="7 8" key="1">
    <citation type="submission" date="2020-08" db="EMBL/GenBank/DDBJ databases">
        <title>Genomic Encyclopedia of Type Strains, Phase IV (KMG-IV): sequencing the most valuable type-strain genomes for metagenomic binning, comparative biology and taxonomic classification.</title>
        <authorList>
            <person name="Goeker M."/>
        </authorList>
    </citation>
    <scope>NUCLEOTIDE SEQUENCE [LARGE SCALE GENOMIC DNA]</scope>
    <source>
        <strain evidence="7 8">DSM 4737</strain>
    </source>
</reference>
<dbReference type="Pfam" id="PF25919">
    <property type="entry name" value="BSH_CusB"/>
    <property type="match status" value="1"/>
</dbReference>
<dbReference type="InterPro" id="IPR006143">
    <property type="entry name" value="RND_pump_MFP"/>
</dbReference>
<feature type="domain" description="CzcB-like C-terminal circularly permuted SH3-like" evidence="6">
    <location>
        <begin position="334"/>
        <end position="394"/>
    </location>
</feature>
<dbReference type="GO" id="GO:0015679">
    <property type="term" value="P:plasma membrane copper ion transport"/>
    <property type="evidence" value="ECO:0007669"/>
    <property type="project" value="TreeGrafter"/>
</dbReference>
<feature type="domain" description="CusB-like barrel-sandwich hybrid" evidence="5">
    <location>
        <begin position="113"/>
        <end position="249"/>
    </location>
</feature>
<evidence type="ECO:0000256" key="3">
    <source>
        <dbReference type="SAM" id="MobiDB-lite"/>
    </source>
</evidence>
<evidence type="ECO:0000256" key="2">
    <source>
        <dbReference type="ARBA" id="ARBA00022448"/>
    </source>
</evidence>
<dbReference type="GO" id="GO:0060003">
    <property type="term" value="P:copper ion export"/>
    <property type="evidence" value="ECO:0007669"/>
    <property type="project" value="TreeGrafter"/>
</dbReference>
<evidence type="ECO:0000259" key="5">
    <source>
        <dbReference type="Pfam" id="PF25919"/>
    </source>
</evidence>
<dbReference type="InterPro" id="IPR058790">
    <property type="entry name" value="BSH_CusB"/>
</dbReference>
<dbReference type="Gene3D" id="1.10.287.470">
    <property type="entry name" value="Helix hairpin bin"/>
    <property type="match status" value="1"/>
</dbReference>
<proteinExistence type="inferred from homology"/>
<name>A0A7W9FDX3_9CAUL</name>
<comment type="similarity">
    <text evidence="1">Belongs to the membrane fusion protein (MFP) (TC 8.A.1) family.</text>
</comment>
<evidence type="ECO:0000256" key="4">
    <source>
        <dbReference type="SAM" id="Phobius"/>
    </source>
</evidence>
<feature type="compositionally biased region" description="Acidic residues" evidence="3">
    <location>
        <begin position="56"/>
        <end position="71"/>
    </location>
</feature>
<dbReference type="GO" id="GO:0022857">
    <property type="term" value="F:transmembrane transporter activity"/>
    <property type="evidence" value="ECO:0007669"/>
    <property type="project" value="InterPro"/>
</dbReference>
<dbReference type="SUPFAM" id="SSF111369">
    <property type="entry name" value="HlyD-like secretion proteins"/>
    <property type="match status" value="1"/>
</dbReference>
<keyword evidence="4" id="KW-1133">Transmembrane helix</keyword>
<dbReference type="Pfam" id="PF25975">
    <property type="entry name" value="CzcB_C"/>
    <property type="match status" value="1"/>
</dbReference>
<evidence type="ECO:0000313" key="7">
    <source>
        <dbReference type="EMBL" id="MBB5745660.1"/>
    </source>
</evidence>